<gene>
    <name evidence="1" type="ORF">QYB97_11465</name>
</gene>
<accession>A0ABT8HWF2</accession>
<dbReference type="RefSeq" id="WP_301166140.1">
    <property type="nucleotide sequence ID" value="NZ_JAUHTR010000005.1"/>
</dbReference>
<protein>
    <recommendedName>
        <fullName evidence="3">HYR domain-containing protein</fullName>
    </recommendedName>
</protein>
<name>A0ABT8HWF2_9BACL</name>
<dbReference type="EMBL" id="JAUHTR010000005">
    <property type="protein sequence ID" value="MDN4525101.1"/>
    <property type="molecule type" value="Genomic_DNA"/>
</dbReference>
<organism evidence="1 2">
    <name type="scientific">Fictibacillus fluitans</name>
    <dbReference type="NCBI Taxonomy" id="3058422"/>
    <lineage>
        <taxon>Bacteria</taxon>
        <taxon>Bacillati</taxon>
        <taxon>Bacillota</taxon>
        <taxon>Bacilli</taxon>
        <taxon>Bacillales</taxon>
        <taxon>Fictibacillaceae</taxon>
        <taxon>Fictibacillus</taxon>
    </lineage>
</organism>
<comment type="caution">
    <text evidence="1">The sequence shown here is derived from an EMBL/GenBank/DDBJ whole genome shotgun (WGS) entry which is preliminary data.</text>
</comment>
<keyword evidence="2" id="KW-1185">Reference proteome</keyword>
<dbReference type="Proteomes" id="UP001172721">
    <property type="component" value="Unassembled WGS sequence"/>
</dbReference>
<evidence type="ECO:0000313" key="2">
    <source>
        <dbReference type="Proteomes" id="UP001172721"/>
    </source>
</evidence>
<evidence type="ECO:0008006" key="3">
    <source>
        <dbReference type="Google" id="ProtNLM"/>
    </source>
</evidence>
<proteinExistence type="predicted"/>
<reference evidence="1" key="1">
    <citation type="submission" date="2023-07" db="EMBL/GenBank/DDBJ databases">
        <title>Fictibacillus sp. isolated from freshwater pond.</title>
        <authorList>
            <person name="Kirdat K."/>
            <person name="Bhat A."/>
            <person name="Mourya A."/>
            <person name="Yadav A."/>
        </authorList>
    </citation>
    <scope>NUCLEOTIDE SEQUENCE</scope>
    <source>
        <strain evidence="1">NE201</strain>
    </source>
</reference>
<sequence>MPTCPCNNTPLQPVDITFDVPTCVSRIGTPEIFVSCANITCSSGSCDQSVTFQVCPGNPASEITCPVTVYTLTFTGEKQFILQVPVFDQAGCTLPPFLTFQFNIDIGTQTCYYCSPQTCPASFCTLLSLENIVITFDAAQHTLTITGDPVFNCPPSDDPSCVLTRGYYANHPEVSQQLLSQAGGQIVLGADSQAFSLTVTSQNLIGVLSGNVPGGPSPQYQQLYTQLLTAKLNVLNGAGCPLATMYINNADTFLTNPTQNDPGASDIQQLLASYNEGNADGCPEHCSGTE</sequence>
<evidence type="ECO:0000313" key="1">
    <source>
        <dbReference type="EMBL" id="MDN4525101.1"/>
    </source>
</evidence>